<keyword evidence="2" id="KW-1185">Reference proteome</keyword>
<sequence length="196" mass="20445">MQLFTLVGTVLARDVFIQVGANTTADATTVFQPNNVTAQPGDTVWFNFTAGNWTATQADFAAPCIFIHDHSPLENGFDTGFRMQGNGTSSTYPVPITQANENTTYWFFDHNTCGEGGVGVINQNVSTGQTIEGFLRNAIRLNGTGAASSSLASSTVTRASASSTPTASPTGKTSSAGAARIRAMAAAPLILVGLFL</sequence>
<protein>
    <submittedName>
        <fullName evidence="1">Uncharacterized protein</fullName>
    </submittedName>
</protein>
<organism evidence="1 2">
    <name type="scientific">Vararia minispora EC-137</name>
    <dbReference type="NCBI Taxonomy" id="1314806"/>
    <lineage>
        <taxon>Eukaryota</taxon>
        <taxon>Fungi</taxon>
        <taxon>Dikarya</taxon>
        <taxon>Basidiomycota</taxon>
        <taxon>Agaricomycotina</taxon>
        <taxon>Agaricomycetes</taxon>
        <taxon>Russulales</taxon>
        <taxon>Lachnocladiaceae</taxon>
        <taxon>Vararia</taxon>
    </lineage>
</organism>
<reference evidence="1" key="2">
    <citation type="journal article" date="2022" name="New Phytol.">
        <title>Evolutionary transition to the ectomycorrhizal habit in the genomes of a hyperdiverse lineage of mushroom-forming fungi.</title>
        <authorList>
            <person name="Looney B."/>
            <person name="Miyauchi S."/>
            <person name="Morin E."/>
            <person name="Drula E."/>
            <person name="Courty P.E."/>
            <person name="Kohler A."/>
            <person name="Kuo A."/>
            <person name="LaButti K."/>
            <person name="Pangilinan J."/>
            <person name="Lipzen A."/>
            <person name="Riley R."/>
            <person name="Andreopoulos W."/>
            <person name="He G."/>
            <person name="Johnson J."/>
            <person name="Nolan M."/>
            <person name="Tritt A."/>
            <person name="Barry K.W."/>
            <person name="Grigoriev I.V."/>
            <person name="Nagy L.G."/>
            <person name="Hibbett D."/>
            <person name="Henrissat B."/>
            <person name="Matheny P.B."/>
            <person name="Labbe J."/>
            <person name="Martin F.M."/>
        </authorList>
    </citation>
    <scope>NUCLEOTIDE SEQUENCE</scope>
    <source>
        <strain evidence="1">EC-137</strain>
    </source>
</reference>
<comment type="caution">
    <text evidence="1">The sequence shown here is derived from an EMBL/GenBank/DDBJ whole genome shotgun (WGS) entry which is preliminary data.</text>
</comment>
<dbReference type="Proteomes" id="UP000814128">
    <property type="component" value="Unassembled WGS sequence"/>
</dbReference>
<gene>
    <name evidence="1" type="ORF">K488DRAFT_41740</name>
</gene>
<dbReference type="EMBL" id="MU273475">
    <property type="protein sequence ID" value="KAI0036143.1"/>
    <property type="molecule type" value="Genomic_DNA"/>
</dbReference>
<name>A0ACB8QX90_9AGAM</name>
<evidence type="ECO:0000313" key="1">
    <source>
        <dbReference type="EMBL" id="KAI0036143.1"/>
    </source>
</evidence>
<evidence type="ECO:0000313" key="2">
    <source>
        <dbReference type="Proteomes" id="UP000814128"/>
    </source>
</evidence>
<reference evidence="1" key="1">
    <citation type="submission" date="2021-02" db="EMBL/GenBank/DDBJ databases">
        <authorList>
            <consortium name="DOE Joint Genome Institute"/>
            <person name="Ahrendt S."/>
            <person name="Looney B.P."/>
            <person name="Miyauchi S."/>
            <person name="Morin E."/>
            <person name="Drula E."/>
            <person name="Courty P.E."/>
            <person name="Chicoki N."/>
            <person name="Fauchery L."/>
            <person name="Kohler A."/>
            <person name="Kuo A."/>
            <person name="Labutti K."/>
            <person name="Pangilinan J."/>
            <person name="Lipzen A."/>
            <person name="Riley R."/>
            <person name="Andreopoulos W."/>
            <person name="He G."/>
            <person name="Johnson J."/>
            <person name="Barry K.W."/>
            <person name="Grigoriev I.V."/>
            <person name="Nagy L."/>
            <person name="Hibbett D."/>
            <person name="Henrissat B."/>
            <person name="Matheny P.B."/>
            <person name="Labbe J."/>
            <person name="Martin F."/>
        </authorList>
    </citation>
    <scope>NUCLEOTIDE SEQUENCE</scope>
    <source>
        <strain evidence="1">EC-137</strain>
    </source>
</reference>
<accession>A0ACB8QX90</accession>
<proteinExistence type="predicted"/>